<dbReference type="Gene3D" id="3.40.1350.60">
    <property type="match status" value="1"/>
</dbReference>
<dbReference type="PANTHER" id="PTHR30545">
    <property type="entry name" value="SUGAR FERMENTATION STIMULATION PROTEIN A"/>
    <property type="match status" value="1"/>
</dbReference>
<dbReference type="Gene3D" id="2.40.50.580">
    <property type="match status" value="1"/>
</dbReference>
<dbReference type="PANTHER" id="PTHR30545:SF2">
    <property type="entry name" value="SUGAR FERMENTATION STIMULATION PROTEIN A"/>
    <property type="match status" value="1"/>
</dbReference>
<evidence type="ECO:0000313" key="4">
    <source>
        <dbReference type="EMBL" id="QLB39630.1"/>
    </source>
</evidence>
<dbReference type="InterPro" id="IPR040452">
    <property type="entry name" value="SfsA_C"/>
</dbReference>
<dbReference type="NCBIfam" id="TIGR00230">
    <property type="entry name" value="sfsA"/>
    <property type="match status" value="1"/>
</dbReference>
<dbReference type="FunFam" id="2.40.50.580:FF:000001">
    <property type="entry name" value="Sugar fermentation stimulation protein A"/>
    <property type="match status" value="1"/>
</dbReference>
<evidence type="ECO:0000256" key="1">
    <source>
        <dbReference type="HAMAP-Rule" id="MF_00095"/>
    </source>
</evidence>
<organism evidence="4 5">
    <name type="scientific">Mannheimia pernigra</name>
    <dbReference type="NCBI Taxonomy" id="111844"/>
    <lineage>
        <taxon>Bacteria</taxon>
        <taxon>Pseudomonadati</taxon>
        <taxon>Pseudomonadota</taxon>
        <taxon>Gammaproteobacteria</taxon>
        <taxon>Pasteurellales</taxon>
        <taxon>Pasteurellaceae</taxon>
        <taxon>Mannheimia</taxon>
    </lineage>
</organism>
<dbReference type="Pfam" id="PF17746">
    <property type="entry name" value="SfsA_N"/>
    <property type="match status" value="1"/>
</dbReference>
<dbReference type="Pfam" id="PF03749">
    <property type="entry name" value="SfsA"/>
    <property type="match status" value="1"/>
</dbReference>
<dbReference type="GO" id="GO:0003677">
    <property type="term" value="F:DNA binding"/>
    <property type="evidence" value="ECO:0007669"/>
    <property type="project" value="InterPro"/>
</dbReference>
<feature type="domain" description="SfsA N-terminal OB" evidence="3">
    <location>
        <begin position="12"/>
        <end position="79"/>
    </location>
</feature>
<evidence type="ECO:0000259" key="2">
    <source>
        <dbReference type="Pfam" id="PF03749"/>
    </source>
</evidence>
<dbReference type="InterPro" id="IPR041465">
    <property type="entry name" value="SfsA_N"/>
</dbReference>
<proteinExistence type="inferred from homology"/>
<gene>
    <name evidence="1 4" type="primary">sfsA</name>
    <name evidence="4" type="ORF">HV559_01335</name>
</gene>
<name>A0A7D5HVC6_9PAST</name>
<dbReference type="Proteomes" id="UP000509660">
    <property type="component" value="Chromosome"/>
</dbReference>
<comment type="similarity">
    <text evidence="1">Belongs to the SfsA family.</text>
</comment>
<dbReference type="RefSeq" id="WP_176809357.1">
    <property type="nucleotide sequence ID" value="NZ_CP055306.1"/>
</dbReference>
<evidence type="ECO:0000259" key="3">
    <source>
        <dbReference type="Pfam" id="PF17746"/>
    </source>
</evidence>
<sequence length="244" mass="27779">MQFPPLSSGILLRRYKRFLADIQLPNGEKMTIHCPNTGAMTGCANTGDTVWFSTSNNPKRKYAHTWELTQTQAGDFICVNTLRANQLVQEALENQWIKELSAYLDILPEQKYGTENSRVDFLLKSDRLQDCLVEVKSTTLLTQNGIGMFPDAKTKRGQKHLRELTKIAQQGQQAVIFFAILHTGIQAFEVAKQIDPNYAELLEVAKNQQVKVLTYKVEMILENGKPQGMRLNQHCHYLINPTRL</sequence>
<accession>A0A7D5HVC6</accession>
<dbReference type="EMBL" id="CP055306">
    <property type="protein sequence ID" value="QLB39630.1"/>
    <property type="molecule type" value="Genomic_DNA"/>
</dbReference>
<dbReference type="CDD" id="cd22359">
    <property type="entry name" value="SfsA-like_bacterial"/>
    <property type="match status" value="1"/>
</dbReference>
<dbReference type="HAMAP" id="MF_00095">
    <property type="entry name" value="SfsA"/>
    <property type="match status" value="1"/>
</dbReference>
<feature type="domain" description="Sugar fermentation stimulation protein C-terminal" evidence="2">
    <location>
        <begin position="83"/>
        <end position="219"/>
    </location>
</feature>
<dbReference type="InterPro" id="IPR005224">
    <property type="entry name" value="SfsA"/>
</dbReference>
<dbReference type="AlphaFoldDB" id="A0A7D5HVC6"/>
<keyword evidence="5" id="KW-1185">Reference proteome</keyword>
<reference evidence="4 5" key="1">
    <citation type="submission" date="2020-06" db="EMBL/GenBank/DDBJ databases">
        <title>Mannheimia pernigra sp. nov. isolated from bovine respiratory tract.</title>
        <authorList>
            <person name="Kuhnert P."/>
            <person name="Akarsu-Egger H."/>
        </authorList>
    </citation>
    <scope>NUCLEOTIDE SEQUENCE [LARGE SCALE GENOMIC DNA]</scope>
    <source>
        <strain evidence="4 5">BNO311</strain>
    </source>
</reference>
<protein>
    <recommendedName>
        <fullName evidence="1">Sugar fermentation stimulation protein homolog</fullName>
    </recommendedName>
</protein>
<evidence type="ECO:0000313" key="5">
    <source>
        <dbReference type="Proteomes" id="UP000509660"/>
    </source>
</evidence>